<keyword evidence="9 13" id="KW-0443">Lipid metabolism</keyword>
<evidence type="ECO:0000256" key="7">
    <source>
        <dbReference type="ARBA" id="ARBA00023002"/>
    </source>
</evidence>
<name>A0ABR3GP45_9PEZI</name>
<dbReference type="EMBL" id="JBBBZM010000036">
    <property type="protein sequence ID" value="KAL0637361.1"/>
    <property type="molecule type" value="Genomic_DNA"/>
</dbReference>
<evidence type="ECO:0000256" key="9">
    <source>
        <dbReference type="ARBA" id="ARBA00023098"/>
    </source>
</evidence>
<feature type="transmembrane region" description="Helical" evidence="13">
    <location>
        <begin position="104"/>
        <end position="122"/>
    </location>
</feature>
<feature type="transmembrane region" description="Helical" evidence="13">
    <location>
        <begin position="128"/>
        <end position="158"/>
    </location>
</feature>
<keyword evidence="3 13" id="KW-0444">Lipid biosynthesis</keyword>
<dbReference type="PROSITE" id="PS01017">
    <property type="entry name" value="STEROL_REDUCT_1"/>
    <property type="match status" value="1"/>
</dbReference>
<evidence type="ECO:0000256" key="5">
    <source>
        <dbReference type="ARBA" id="ARBA00022955"/>
    </source>
</evidence>
<dbReference type="InterPro" id="IPR001171">
    <property type="entry name" value="ERG24_DHCR-like"/>
</dbReference>
<dbReference type="PANTHER" id="PTHR21257">
    <property type="entry name" value="DELTA(14)-STEROL REDUCTASE"/>
    <property type="match status" value="1"/>
</dbReference>
<dbReference type="GO" id="GO:0050613">
    <property type="term" value="F:Delta14-sterol reductase activity"/>
    <property type="evidence" value="ECO:0007669"/>
    <property type="project" value="UniProtKB-EC"/>
</dbReference>
<accession>A0ABR3GP45</accession>
<comment type="subcellular location">
    <subcellularLocation>
        <location evidence="1">Membrane</location>
        <topology evidence="1">Multi-pass membrane protein</topology>
    </subcellularLocation>
</comment>
<dbReference type="PROSITE" id="PS01018">
    <property type="entry name" value="STEROL_REDUCT_2"/>
    <property type="match status" value="1"/>
</dbReference>
<evidence type="ECO:0000256" key="1">
    <source>
        <dbReference type="ARBA" id="ARBA00004141"/>
    </source>
</evidence>
<keyword evidence="8 13" id="KW-0756">Sterol biosynthesis</keyword>
<dbReference type="InterPro" id="IPR018083">
    <property type="entry name" value="Sterol_reductase_CS"/>
</dbReference>
<comment type="similarity">
    <text evidence="2 13">Belongs to the ERG4/ERG24 family.</text>
</comment>
<reference evidence="14 15" key="1">
    <citation type="submission" date="2024-02" db="EMBL/GenBank/DDBJ databases">
        <title>Discinaceae phylogenomics.</title>
        <authorList>
            <person name="Dirks A.C."/>
            <person name="James T.Y."/>
        </authorList>
    </citation>
    <scope>NUCLEOTIDE SEQUENCE [LARGE SCALE GENOMIC DNA]</scope>
    <source>
        <strain evidence="14 15">ACD0624</strain>
    </source>
</reference>
<evidence type="ECO:0000256" key="6">
    <source>
        <dbReference type="ARBA" id="ARBA00022989"/>
    </source>
</evidence>
<keyword evidence="7 13" id="KW-0560">Oxidoreductase</keyword>
<keyword evidence="12 13" id="KW-0753">Steroid metabolism</keyword>
<keyword evidence="4 13" id="KW-0812">Transmembrane</keyword>
<dbReference type="Pfam" id="PF01222">
    <property type="entry name" value="ERG4_ERG24"/>
    <property type="match status" value="1"/>
</dbReference>
<gene>
    <name evidence="14" type="primary">ERG24</name>
    <name evidence="14" type="ORF">Q9L58_003694</name>
</gene>
<dbReference type="PANTHER" id="PTHR21257:SF52">
    <property type="entry name" value="DELTA(14)-STEROL REDUCTASE TM7SF2"/>
    <property type="match status" value="1"/>
</dbReference>
<keyword evidence="15" id="KW-1185">Reference proteome</keyword>
<feature type="transmembrane region" description="Helical" evidence="13">
    <location>
        <begin position="221"/>
        <end position="240"/>
    </location>
</feature>
<feature type="transmembrane region" description="Helical" evidence="13">
    <location>
        <begin position="260"/>
        <end position="278"/>
    </location>
</feature>
<protein>
    <recommendedName>
        <fullName evidence="13">Delta(14)-sterol reductase</fullName>
    </recommendedName>
    <alternativeName>
        <fullName evidence="13">C-14 sterol reductase</fullName>
    </alternativeName>
    <alternativeName>
        <fullName evidence="13">Sterol C14-reductase</fullName>
    </alternativeName>
</protein>
<dbReference type="Gene3D" id="1.20.120.1630">
    <property type="match status" value="1"/>
</dbReference>
<dbReference type="Proteomes" id="UP001447188">
    <property type="component" value="Unassembled WGS sequence"/>
</dbReference>
<proteinExistence type="inferred from homology"/>
<sequence>MATHGYEFGGPLGALAVTLGTPFLTYALYFTCNEAGCPSPEFLADPVGTFQTSLWPGWSGIFSAKATGYYLAYWFALVAMQYVLPGKTAEGVVLTNGTRLKYKVNAFESFMLVITYCGAMTYKEGFDWWVWAFVCDNVLQLITGTLLVSITIAFYCYISSFFTGEILAGNSGNYLYDWFIGRPLNPRIHSFDLKSFCELRPGMIMWPLLNFAFLTQQYRTYGRITDSMFLVNAFQFWYVFDALWNESAMLTTMDITTDGFGFMLSFGDLVWVPFVYSLQSRFLASHPVDLGIWGLAGVLAVQAMGYYTFRGANGTKNTFRTNPNDPSVKDIKYIETKSGSKLMISGWWGISRHVNYLGDWIMAWAWCLPTGFTTPIPYFYVVYFAVLLLHRERRDEAKCKIKYGKDWERYTSVVRYRIIPGVY</sequence>
<evidence type="ECO:0000256" key="4">
    <source>
        <dbReference type="ARBA" id="ARBA00022692"/>
    </source>
</evidence>
<keyword evidence="6 13" id="KW-1133">Transmembrane helix</keyword>
<evidence type="ECO:0000256" key="3">
    <source>
        <dbReference type="ARBA" id="ARBA00022516"/>
    </source>
</evidence>
<feature type="transmembrane region" description="Helical" evidence="13">
    <location>
        <begin position="12"/>
        <end position="30"/>
    </location>
</feature>
<evidence type="ECO:0000256" key="8">
    <source>
        <dbReference type="ARBA" id="ARBA00023011"/>
    </source>
</evidence>
<evidence type="ECO:0000256" key="10">
    <source>
        <dbReference type="ARBA" id="ARBA00023136"/>
    </source>
</evidence>
<comment type="caution">
    <text evidence="14">The sequence shown here is derived from an EMBL/GenBank/DDBJ whole genome shotgun (WGS) entry which is preliminary data.</text>
</comment>
<evidence type="ECO:0000256" key="11">
    <source>
        <dbReference type="ARBA" id="ARBA00023166"/>
    </source>
</evidence>
<feature type="transmembrane region" description="Helical" evidence="13">
    <location>
        <begin position="363"/>
        <end position="389"/>
    </location>
</feature>
<evidence type="ECO:0000256" key="2">
    <source>
        <dbReference type="ARBA" id="ARBA00005402"/>
    </source>
</evidence>
<keyword evidence="5 13" id="KW-0752">Steroid biosynthesis</keyword>
<keyword evidence="10 13" id="KW-0472">Membrane</keyword>
<organism evidence="14 15">
    <name type="scientific">Discina gigas</name>
    <dbReference type="NCBI Taxonomy" id="1032678"/>
    <lineage>
        <taxon>Eukaryota</taxon>
        <taxon>Fungi</taxon>
        <taxon>Dikarya</taxon>
        <taxon>Ascomycota</taxon>
        <taxon>Pezizomycotina</taxon>
        <taxon>Pezizomycetes</taxon>
        <taxon>Pezizales</taxon>
        <taxon>Discinaceae</taxon>
        <taxon>Discina</taxon>
    </lineage>
</organism>
<evidence type="ECO:0000313" key="14">
    <source>
        <dbReference type="EMBL" id="KAL0637361.1"/>
    </source>
</evidence>
<evidence type="ECO:0000256" key="12">
    <source>
        <dbReference type="ARBA" id="ARBA00023221"/>
    </source>
</evidence>
<feature type="transmembrane region" description="Helical" evidence="13">
    <location>
        <begin position="290"/>
        <end position="309"/>
    </location>
</feature>
<evidence type="ECO:0000256" key="13">
    <source>
        <dbReference type="RuleBase" id="RU369120"/>
    </source>
</evidence>
<keyword evidence="11 13" id="KW-1207">Sterol metabolism</keyword>
<evidence type="ECO:0000313" key="15">
    <source>
        <dbReference type="Proteomes" id="UP001447188"/>
    </source>
</evidence>